<dbReference type="AlphaFoldDB" id="A0A1I0D864"/>
<protein>
    <submittedName>
        <fullName evidence="1">Uncharacterized protein</fullName>
    </submittedName>
</protein>
<dbReference type="EMBL" id="FOHK01000006">
    <property type="protein sequence ID" value="SET28446.1"/>
    <property type="molecule type" value="Genomic_DNA"/>
</dbReference>
<dbReference type="Gene3D" id="2.102.10.10">
    <property type="entry name" value="Rieske [2Fe-2S] iron-sulphur domain"/>
    <property type="match status" value="1"/>
</dbReference>
<name>A0A1I0D864_THASX</name>
<gene>
    <name evidence="1" type="ORF">SAMN05660429_01413</name>
</gene>
<dbReference type="Proteomes" id="UP000199308">
    <property type="component" value="Unassembled WGS sequence"/>
</dbReference>
<dbReference type="InterPro" id="IPR036922">
    <property type="entry name" value="Rieske_2Fe-2S_sf"/>
</dbReference>
<evidence type="ECO:0000313" key="2">
    <source>
        <dbReference type="Proteomes" id="UP000199308"/>
    </source>
</evidence>
<keyword evidence="2" id="KW-1185">Reference proteome</keyword>
<reference evidence="1 2" key="1">
    <citation type="submission" date="2016-10" db="EMBL/GenBank/DDBJ databases">
        <authorList>
            <person name="de Groot N.N."/>
        </authorList>
    </citation>
    <scope>NUCLEOTIDE SEQUENCE [LARGE SCALE GENOMIC DNA]</scope>
    <source>
        <strain evidence="1 2">DSM 19706</strain>
    </source>
</reference>
<dbReference type="RefSeq" id="WP_093328798.1">
    <property type="nucleotide sequence ID" value="NZ_AP027363.1"/>
</dbReference>
<dbReference type="SUPFAM" id="SSF50022">
    <property type="entry name" value="ISP domain"/>
    <property type="match status" value="1"/>
</dbReference>
<dbReference type="STRING" id="349064.SAMN05660429_01413"/>
<organism evidence="1 2">
    <name type="scientific">Thalassotalea agarivorans</name>
    <name type="common">Thalassomonas agarivorans</name>
    <dbReference type="NCBI Taxonomy" id="349064"/>
    <lineage>
        <taxon>Bacteria</taxon>
        <taxon>Pseudomonadati</taxon>
        <taxon>Pseudomonadota</taxon>
        <taxon>Gammaproteobacteria</taxon>
        <taxon>Alteromonadales</taxon>
        <taxon>Colwelliaceae</taxon>
        <taxon>Thalassotalea</taxon>
    </lineage>
</organism>
<accession>A0A1I0D864</accession>
<dbReference type="GO" id="GO:0051537">
    <property type="term" value="F:2 iron, 2 sulfur cluster binding"/>
    <property type="evidence" value="ECO:0007669"/>
    <property type="project" value="InterPro"/>
</dbReference>
<evidence type="ECO:0000313" key="1">
    <source>
        <dbReference type="EMBL" id="SET28446.1"/>
    </source>
</evidence>
<proteinExistence type="predicted"/>
<sequence length="177" mass="19741">MNKFSLLIVIIGFCFKSVAVESDKIKIELSNIKAGEHVSVEWRGYPVLVFKLNKTQLISIANNRTSDSVKSYKAQIAKFEEIYGQPITTILDEATSLSDRVSKEGIVVLFAVRNESGCMIIENKNAGTLEDPCSFRQFTYDGRPVSGQTEKSWSLLMPPYEIVNGNVFILDNDSFGS</sequence>
<dbReference type="OrthoDB" id="5624396at2"/>